<name>A0A0A9U914_ARUDO</name>
<dbReference type="AlphaFoldDB" id="A0A0A9U914"/>
<protein>
    <submittedName>
        <fullName evidence="1">Uncharacterized protein</fullName>
    </submittedName>
</protein>
<reference evidence="1" key="2">
    <citation type="journal article" date="2015" name="Data Brief">
        <title>Shoot transcriptome of the giant reed, Arundo donax.</title>
        <authorList>
            <person name="Barrero R.A."/>
            <person name="Guerrero F.D."/>
            <person name="Moolhuijzen P."/>
            <person name="Goolsby J.A."/>
            <person name="Tidwell J."/>
            <person name="Bellgard S.E."/>
            <person name="Bellgard M.I."/>
        </authorList>
    </citation>
    <scope>NUCLEOTIDE SEQUENCE</scope>
    <source>
        <tissue evidence="1">Shoot tissue taken approximately 20 cm above the soil surface</tissue>
    </source>
</reference>
<accession>A0A0A9U914</accession>
<organism evidence="1">
    <name type="scientific">Arundo donax</name>
    <name type="common">Giant reed</name>
    <name type="synonym">Donax arundinaceus</name>
    <dbReference type="NCBI Taxonomy" id="35708"/>
    <lineage>
        <taxon>Eukaryota</taxon>
        <taxon>Viridiplantae</taxon>
        <taxon>Streptophyta</taxon>
        <taxon>Embryophyta</taxon>
        <taxon>Tracheophyta</taxon>
        <taxon>Spermatophyta</taxon>
        <taxon>Magnoliopsida</taxon>
        <taxon>Liliopsida</taxon>
        <taxon>Poales</taxon>
        <taxon>Poaceae</taxon>
        <taxon>PACMAD clade</taxon>
        <taxon>Arundinoideae</taxon>
        <taxon>Arundineae</taxon>
        <taxon>Arundo</taxon>
    </lineage>
</organism>
<dbReference type="EMBL" id="GBRH01195114">
    <property type="protein sequence ID" value="JAE02782.1"/>
    <property type="molecule type" value="Transcribed_RNA"/>
</dbReference>
<sequence>MYKNTLNTTAIIHVVCPGTQEASSKVQTCKFYVVTCQQLLDGGCIFMVLHNYFDQN</sequence>
<evidence type="ECO:0000313" key="1">
    <source>
        <dbReference type="EMBL" id="JAE02782.1"/>
    </source>
</evidence>
<proteinExistence type="predicted"/>
<reference evidence="1" key="1">
    <citation type="submission" date="2014-09" db="EMBL/GenBank/DDBJ databases">
        <authorList>
            <person name="Magalhaes I.L.F."/>
            <person name="Oliveira U."/>
            <person name="Santos F.R."/>
            <person name="Vidigal T.H.D.A."/>
            <person name="Brescovit A.D."/>
            <person name="Santos A.J."/>
        </authorList>
    </citation>
    <scope>NUCLEOTIDE SEQUENCE</scope>
    <source>
        <tissue evidence="1">Shoot tissue taken approximately 20 cm above the soil surface</tissue>
    </source>
</reference>